<dbReference type="AlphaFoldDB" id="B9RS46"/>
<comment type="function">
    <text evidence="10">Important for the metabolism of amino acids and Krebs-cycle related organic acids. In plants, it is involved in nitrogen metabolism and in aspects of carbon and energy metabolism.</text>
</comment>
<evidence type="ECO:0000256" key="7">
    <source>
        <dbReference type="ARBA" id="ARBA00022898"/>
    </source>
</evidence>
<dbReference type="Gene3D" id="3.40.640.10">
    <property type="entry name" value="Type I PLP-dependent aspartate aminotransferase-like (Major domain)"/>
    <property type="match status" value="1"/>
</dbReference>
<accession>B9RS46</accession>
<evidence type="ECO:0000256" key="4">
    <source>
        <dbReference type="ARBA" id="ARBA00012753"/>
    </source>
</evidence>
<feature type="domain" description="Aminotransferase class I/classII large" evidence="11">
    <location>
        <begin position="38"/>
        <end position="404"/>
    </location>
</feature>
<dbReference type="InterPro" id="IPR015422">
    <property type="entry name" value="PyrdxlP-dep_Trfase_small"/>
</dbReference>
<sequence length="413" mass="45518">MDPLNSNESSAFKNVPRAADIPVYAVMVAYSEDASPVKLNLGIGVYREEDGKPHVLNVVRRAEQLLLHDKYATKEYLPITGLTEFSKLSAELVFGAGSPAITENRVTTVQCLSGSGSLRIGAEFLAKHYHHHTVYLPQPTYANHPNFFLSVGLALKTYRYYDPKTHGLDFQGLLEDLGSAPSGAIVLLQACGHNPTGVDPTLDQWEQIRQLMRFKGILPFFDCAYQGFVSGDLDMDAQSIRMFVMDGGECLVAQSYSKIMGIYSERVGALSIVCKTADVASRVNSQLKLVIRPMYSNPPIHGAAIAAAVLKDRELFTEWTVELKAMIKRITNLRGQLHDALCDRGTPGDWSHIKRQVGMFTFSGLNEEQVAFMTEEYHVYMSSDGRINMAGLSTKTVSHLANAIHAAVTQIPS</sequence>
<dbReference type="STRING" id="3988.B9RS46"/>
<dbReference type="GO" id="GO:0005739">
    <property type="term" value="C:mitochondrion"/>
    <property type="evidence" value="ECO:0000318"/>
    <property type="project" value="GO_Central"/>
</dbReference>
<dbReference type="Gene3D" id="3.90.1150.10">
    <property type="entry name" value="Aspartate Aminotransferase, domain 1"/>
    <property type="match status" value="1"/>
</dbReference>
<dbReference type="PANTHER" id="PTHR11879">
    <property type="entry name" value="ASPARTATE AMINOTRANSFERASE"/>
    <property type="match status" value="1"/>
</dbReference>
<dbReference type="GO" id="GO:0006520">
    <property type="term" value="P:amino acid metabolic process"/>
    <property type="evidence" value="ECO:0007669"/>
    <property type="project" value="InterPro"/>
</dbReference>
<dbReference type="PRINTS" id="PR00799">
    <property type="entry name" value="TRANSAMINASE"/>
</dbReference>
<dbReference type="eggNOG" id="KOG1411">
    <property type="taxonomic scope" value="Eukaryota"/>
</dbReference>
<dbReference type="NCBIfam" id="NF006719">
    <property type="entry name" value="PRK09257.1"/>
    <property type="match status" value="1"/>
</dbReference>
<dbReference type="EC" id="2.6.1.1" evidence="4"/>
<evidence type="ECO:0000256" key="6">
    <source>
        <dbReference type="ARBA" id="ARBA00022679"/>
    </source>
</evidence>
<dbReference type="PANTHER" id="PTHR11879:SF44">
    <property type="entry name" value="ASPARTATE AMINOTRANSFERASE"/>
    <property type="match status" value="1"/>
</dbReference>
<reference evidence="13" key="1">
    <citation type="journal article" date="2010" name="Nat. Biotechnol.">
        <title>Draft genome sequence of the oilseed species Ricinus communis.</title>
        <authorList>
            <person name="Chan A.P."/>
            <person name="Crabtree J."/>
            <person name="Zhao Q."/>
            <person name="Lorenzi H."/>
            <person name="Orvis J."/>
            <person name="Puiu D."/>
            <person name="Melake-Berhan A."/>
            <person name="Jones K.M."/>
            <person name="Redman J."/>
            <person name="Chen G."/>
            <person name="Cahoon E.B."/>
            <person name="Gedil M."/>
            <person name="Stanke M."/>
            <person name="Haas B.J."/>
            <person name="Wortman J.R."/>
            <person name="Fraser-Liggett C.M."/>
            <person name="Ravel J."/>
            <person name="Rabinowicz P.D."/>
        </authorList>
    </citation>
    <scope>NUCLEOTIDE SEQUENCE [LARGE SCALE GENOMIC DNA]</scope>
    <source>
        <strain evidence="13">cv. Hale</strain>
    </source>
</reference>
<comment type="subunit">
    <text evidence="3">Homodimer.</text>
</comment>
<dbReference type="OMA" id="PTWPIHE"/>
<evidence type="ECO:0000256" key="8">
    <source>
        <dbReference type="ARBA" id="ARBA00030923"/>
    </source>
</evidence>
<comment type="similarity">
    <text evidence="2">Belongs to the class-I pyridoxal-phosphate-dependent aminotransferase family.</text>
</comment>
<dbReference type="Proteomes" id="UP000008311">
    <property type="component" value="Unassembled WGS sequence"/>
</dbReference>
<evidence type="ECO:0000313" key="12">
    <source>
        <dbReference type="EMBL" id="EEF45906.1"/>
    </source>
</evidence>
<keyword evidence="5 12" id="KW-0032">Aminotransferase</keyword>
<evidence type="ECO:0000256" key="2">
    <source>
        <dbReference type="ARBA" id="ARBA00007441"/>
    </source>
</evidence>
<evidence type="ECO:0000256" key="5">
    <source>
        <dbReference type="ARBA" id="ARBA00022576"/>
    </source>
</evidence>
<keyword evidence="13" id="KW-1185">Reference proteome</keyword>
<gene>
    <name evidence="12" type="ORF">RCOM_0802960</name>
</gene>
<evidence type="ECO:0000256" key="3">
    <source>
        <dbReference type="ARBA" id="ARBA00011738"/>
    </source>
</evidence>
<evidence type="ECO:0000256" key="1">
    <source>
        <dbReference type="ARBA" id="ARBA00001933"/>
    </source>
</evidence>
<dbReference type="Pfam" id="PF00155">
    <property type="entry name" value="Aminotran_1_2"/>
    <property type="match status" value="1"/>
</dbReference>
<dbReference type="InterPro" id="IPR015424">
    <property type="entry name" value="PyrdxlP-dep_Trfase"/>
</dbReference>
<dbReference type="FunFam" id="3.90.1150.10:FF:000001">
    <property type="entry name" value="Aspartate aminotransferase"/>
    <property type="match status" value="1"/>
</dbReference>
<keyword evidence="6 12" id="KW-0808">Transferase</keyword>
<keyword evidence="7" id="KW-0663">Pyridoxal phosphate</keyword>
<dbReference type="InterPro" id="IPR000796">
    <property type="entry name" value="Asp_trans"/>
</dbReference>
<dbReference type="CDD" id="cd00609">
    <property type="entry name" value="AAT_like"/>
    <property type="match status" value="1"/>
</dbReference>
<dbReference type="OrthoDB" id="6752799at2759"/>
<evidence type="ECO:0000313" key="13">
    <source>
        <dbReference type="Proteomes" id="UP000008311"/>
    </source>
</evidence>
<dbReference type="InterPro" id="IPR015421">
    <property type="entry name" value="PyrdxlP-dep_Trfase_major"/>
</dbReference>
<dbReference type="InterPro" id="IPR004839">
    <property type="entry name" value="Aminotransferase_I/II_large"/>
</dbReference>
<dbReference type="SUPFAM" id="SSF53383">
    <property type="entry name" value="PLP-dependent transferases"/>
    <property type="match status" value="1"/>
</dbReference>
<evidence type="ECO:0000256" key="9">
    <source>
        <dbReference type="ARBA" id="ARBA00049185"/>
    </source>
</evidence>
<evidence type="ECO:0000256" key="10">
    <source>
        <dbReference type="ARBA" id="ARBA00053140"/>
    </source>
</evidence>
<evidence type="ECO:0000259" key="11">
    <source>
        <dbReference type="Pfam" id="PF00155"/>
    </source>
</evidence>
<comment type="cofactor">
    <cofactor evidence="1">
        <name>pyridoxal 5'-phosphate</name>
        <dbReference type="ChEBI" id="CHEBI:597326"/>
    </cofactor>
</comment>
<name>B9RS46_RICCO</name>
<protein>
    <recommendedName>
        <fullName evidence="4">aspartate transaminase</fullName>
        <ecNumber evidence="4">2.6.1.1</ecNumber>
    </recommendedName>
    <alternativeName>
        <fullName evidence="8">Transaminase A</fullName>
    </alternativeName>
</protein>
<comment type="catalytic activity">
    <reaction evidence="9">
        <text>L-aspartate + 2-oxoglutarate = oxaloacetate + L-glutamate</text>
        <dbReference type="Rhea" id="RHEA:21824"/>
        <dbReference type="ChEBI" id="CHEBI:16452"/>
        <dbReference type="ChEBI" id="CHEBI:16810"/>
        <dbReference type="ChEBI" id="CHEBI:29985"/>
        <dbReference type="ChEBI" id="CHEBI:29991"/>
        <dbReference type="EC" id="2.6.1.1"/>
    </reaction>
</comment>
<dbReference type="EMBL" id="EQ973807">
    <property type="protein sequence ID" value="EEF45906.1"/>
    <property type="molecule type" value="Genomic_DNA"/>
</dbReference>
<dbReference type="GO" id="GO:0004069">
    <property type="term" value="F:L-aspartate:2-oxoglutarate aminotransferase activity"/>
    <property type="evidence" value="ECO:0000318"/>
    <property type="project" value="GO_Central"/>
</dbReference>
<proteinExistence type="inferred from homology"/>
<dbReference type="FunFam" id="3.40.640.10:FF:000052">
    <property type="entry name" value="Aspartate aminotransferase"/>
    <property type="match status" value="1"/>
</dbReference>
<organism evidence="12 13">
    <name type="scientific">Ricinus communis</name>
    <name type="common">Castor bean</name>
    <dbReference type="NCBI Taxonomy" id="3988"/>
    <lineage>
        <taxon>Eukaryota</taxon>
        <taxon>Viridiplantae</taxon>
        <taxon>Streptophyta</taxon>
        <taxon>Embryophyta</taxon>
        <taxon>Tracheophyta</taxon>
        <taxon>Spermatophyta</taxon>
        <taxon>Magnoliopsida</taxon>
        <taxon>eudicotyledons</taxon>
        <taxon>Gunneridae</taxon>
        <taxon>Pentapetalae</taxon>
        <taxon>rosids</taxon>
        <taxon>fabids</taxon>
        <taxon>Malpighiales</taxon>
        <taxon>Euphorbiaceae</taxon>
        <taxon>Acalyphoideae</taxon>
        <taxon>Acalypheae</taxon>
        <taxon>Ricinus</taxon>
    </lineage>
</organism>
<dbReference type="InParanoid" id="B9RS46"/>
<dbReference type="GO" id="GO:0030170">
    <property type="term" value="F:pyridoxal phosphate binding"/>
    <property type="evidence" value="ECO:0007669"/>
    <property type="project" value="InterPro"/>
</dbReference>